<accession>R6WQI0</accession>
<dbReference type="HOGENOM" id="CLU_147162_6_3_9"/>
<keyword evidence="1" id="KW-1277">Toxin-antitoxin system</keyword>
<dbReference type="Proteomes" id="UP000014937">
    <property type="component" value="Unassembled WGS sequence"/>
</dbReference>
<dbReference type="AlphaFoldDB" id="R6WQI0"/>
<protein>
    <submittedName>
        <fullName evidence="2">Toxin-antitoxin system toxin component RelE family</fullName>
    </submittedName>
</protein>
<gene>
    <name evidence="2" type="ORF">BN587_00610</name>
</gene>
<dbReference type="InterPro" id="IPR035093">
    <property type="entry name" value="RelE/ParE_toxin_dom_sf"/>
</dbReference>
<comment type="caution">
    <text evidence="2">The sequence shown here is derived from an EMBL/GenBank/DDBJ whole genome shotgun (WGS) entry which is preliminary data.</text>
</comment>
<reference evidence="2" key="1">
    <citation type="submission" date="2012-11" db="EMBL/GenBank/DDBJ databases">
        <title>Dependencies among metagenomic species, viruses, plasmids and units of genetic variation.</title>
        <authorList>
            <person name="Nielsen H.B."/>
            <person name="Almeida M."/>
            <person name="Juncker A.S."/>
            <person name="Rasmussen S."/>
            <person name="Li J."/>
            <person name="Sunagawa S."/>
            <person name="Plichta D."/>
            <person name="Gautier L."/>
            <person name="Le Chatelier E."/>
            <person name="Peletier E."/>
            <person name="Bonde I."/>
            <person name="Nielsen T."/>
            <person name="Manichanh C."/>
            <person name="Arumugam M."/>
            <person name="Batto J."/>
            <person name="Santos M.B.Q.D."/>
            <person name="Blom N."/>
            <person name="Borruel N."/>
            <person name="Burgdorf K.S."/>
            <person name="Boumezbeur F."/>
            <person name="Casellas F."/>
            <person name="Dore J."/>
            <person name="Guarner F."/>
            <person name="Hansen T."/>
            <person name="Hildebrand F."/>
            <person name="Kaas R.S."/>
            <person name="Kennedy S."/>
            <person name="Kristiansen K."/>
            <person name="Kultima J.R."/>
            <person name="Leonard P."/>
            <person name="Levenez F."/>
            <person name="Lund O."/>
            <person name="Moumen B."/>
            <person name="Le Paslier D."/>
            <person name="Pons N."/>
            <person name="Pedersen O."/>
            <person name="Prifti E."/>
            <person name="Qin J."/>
            <person name="Raes J."/>
            <person name="Tap J."/>
            <person name="Tims S."/>
            <person name="Ussery D.W."/>
            <person name="Yamada T."/>
            <person name="MetaHit consortium"/>
            <person name="Renault P."/>
            <person name="Sicheritz-Ponten T."/>
            <person name="Bork P."/>
            <person name="Wang J."/>
            <person name="Brunak S."/>
            <person name="Ehrlich S.D."/>
        </authorList>
    </citation>
    <scope>NUCLEOTIDE SEQUENCE [LARGE SCALE GENOMIC DNA]</scope>
</reference>
<dbReference type="EMBL" id="CBGL010000093">
    <property type="protein sequence ID" value="CDD11620.1"/>
    <property type="molecule type" value="Genomic_DNA"/>
</dbReference>
<dbReference type="Pfam" id="PF05016">
    <property type="entry name" value="ParE_toxin"/>
    <property type="match status" value="1"/>
</dbReference>
<dbReference type="InterPro" id="IPR007712">
    <property type="entry name" value="RelE/ParE_toxin"/>
</dbReference>
<sequence length="104" mass="12404">MNLYRVEYSQEALVDIKSIYTYISQILHAPLTARRQVNRIRKEIRDLEAFPTRYVLVEWEPWASMKMHRLPIDNYVVFYLVDEQAMAVKIVRIVYGGRNLEDLA</sequence>
<evidence type="ECO:0000313" key="2">
    <source>
        <dbReference type="EMBL" id="CDD11620.1"/>
    </source>
</evidence>
<evidence type="ECO:0000256" key="1">
    <source>
        <dbReference type="ARBA" id="ARBA00022649"/>
    </source>
</evidence>
<proteinExistence type="predicted"/>
<dbReference type="RefSeq" id="WP_021719698.1">
    <property type="nucleotide sequence ID" value="NZ_FR892772.1"/>
</dbReference>
<organism evidence="2">
    <name type="scientific">Phascolarctobacterium succinatutens CAG:287</name>
    <dbReference type="NCBI Taxonomy" id="1263101"/>
    <lineage>
        <taxon>Bacteria</taxon>
        <taxon>Bacillati</taxon>
        <taxon>Bacillota</taxon>
        <taxon>Negativicutes</taxon>
        <taxon>Acidaminococcales</taxon>
        <taxon>Acidaminococcaceae</taxon>
        <taxon>Phascolarctobacterium</taxon>
    </lineage>
</organism>
<name>R6WQI0_9FIRM</name>
<dbReference type="Gene3D" id="3.30.2310.20">
    <property type="entry name" value="RelE-like"/>
    <property type="match status" value="1"/>
</dbReference>
<dbReference type="SUPFAM" id="SSF143011">
    <property type="entry name" value="RelE-like"/>
    <property type="match status" value="1"/>
</dbReference>